<reference evidence="1" key="1">
    <citation type="submission" date="2018-11" db="EMBL/GenBank/DDBJ databases">
        <authorList>
            <consortium name="Pathogen Informatics"/>
        </authorList>
    </citation>
    <scope>NUCLEOTIDE SEQUENCE</scope>
</reference>
<accession>A0A3S4ZDU3</accession>
<dbReference type="AlphaFoldDB" id="A0A3S4ZDU3"/>
<evidence type="ECO:0000313" key="1">
    <source>
        <dbReference type="EMBL" id="VEL08980.1"/>
    </source>
</evidence>
<dbReference type="Proteomes" id="UP000784294">
    <property type="component" value="Unassembled WGS sequence"/>
</dbReference>
<dbReference type="EMBL" id="CAAALY010005189">
    <property type="protein sequence ID" value="VEL08980.1"/>
    <property type="molecule type" value="Genomic_DNA"/>
</dbReference>
<proteinExistence type="predicted"/>
<sequence length="123" mass="13651">MVCRLPFPVRCVQGRPAPLAVPIETRRSRVAGQRTQQCPYYGQPFDPSPGYLFPPASLLHTVSREGILPARRVGRCAHFELPIRPVGAGLLPLAYSPPLKPATFQDARIRSWVYPVCQCPQTS</sequence>
<evidence type="ECO:0000313" key="2">
    <source>
        <dbReference type="Proteomes" id="UP000784294"/>
    </source>
</evidence>
<name>A0A3S4ZDU3_9PLAT</name>
<organism evidence="1 2">
    <name type="scientific">Protopolystoma xenopodis</name>
    <dbReference type="NCBI Taxonomy" id="117903"/>
    <lineage>
        <taxon>Eukaryota</taxon>
        <taxon>Metazoa</taxon>
        <taxon>Spiralia</taxon>
        <taxon>Lophotrochozoa</taxon>
        <taxon>Platyhelminthes</taxon>
        <taxon>Monogenea</taxon>
        <taxon>Polyopisthocotylea</taxon>
        <taxon>Polystomatidea</taxon>
        <taxon>Polystomatidae</taxon>
        <taxon>Protopolystoma</taxon>
    </lineage>
</organism>
<protein>
    <submittedName>
        <fullName evidence="1">Uncharacterized protein</fullName>
    </submittedName>
</protein>
<comment type="caution">
    <text evidence="1">The sequence shown here is derived from an EMBL/GenBank/DDBJ whole genome shotgun (WGS) entry which is preliminary data.</text>
</comment>
<keyword evidence="2" id="KW-1185">Reference proteome</keyword>
<gene>
    <name evidence="1" type="ORF">PXEA_LOCUS2420</name>
</gene>